<sequence length="126" mass="14038">MWAHMEKPPIKGHLLKVRIDTGESSQTMVACSVNSMYGFVLFKLSGTVRGRQKVEVLRSSTISSRSPSPSPDCVRCFTKSFKPIRLPHLNGAITMLKGIGLGIECVVAIREARCHIEYRNQNAYSE</sequence>
<evidence type="ECO:0000313" key="2">
    <source>
        <dbReference type="Proteomes" id="UP000239757"/>
    </source>
</evidence>
<protein>
    <submittedName>
        <fullName evidence="1">Uncharacterized protein</fullName>
    </submittedName>
</protein>
<dbReference type="Proteomes" id="UP000239757">
    <property type="component" value="Unassembled WGS sequence"/>
</dbReference>
<reference evidence="1 2" key="1">
    <citation type="submission" date="2015-01" db="EMBL/GenBank/DDBJ databases">
        <title>Genome of allotetraploid Gossypium barbadense reveals genomic plasticity and fiber elongation in cotton evolution.</title>
        <authorList>
            <person name="Chen X."/>
            <person name="Liu X."/>
            <person name="Zhao B."/>
            <person name="Zheng H."/>
            <person name="Hu Y."/>
            <person name="Lu G."/>
            <person name="Yang C."/>
            <person name="Chen J."/>
            <person name="Shan C."/>
            <person name="Zhang L."/>
            <person name="Zhou Y."/>
            <person name="Wang L."/>
            <person name="Guo W."/>
            <person name="Bai Y."/>
            <person name="Ruan J."/>
            <person name="Shangguan X."/>
            <person name="Mao Y."/>
            <person name="Jiang J."/>
            <person name="Zhu Y."/>
            <person name="Lei J."/>
            <person name="Kang H."/>
            <person name="Chen S."/>
            <person name="He X."/>
            <person name="Wang R."/>
            <person name="Wang Y."/>
            <person name="Chen J."/>
            <person name="Wang L."/>
            <person name="Yu S."/>
            <person name="Wang B."/>
            <person name="Wei J."/>
            <person name="Song S."/>
            <person name="Lu X."/>
            <person name="Gao Z."/>
            <person name="Gu W."/>
            <person name="Deng X."/>
            <person name="Ma D."/>
            <person name="Wang S."/>
            <person name="Liang W."/>
            <person name="Fang L."/>
            <person name="Cai C."/>
            <person name="Zhu X."/>
            <person name="Zhou B."/>
            <person name="Zhang Y."/>
            <person name="Chen Z."/>
            <person name="Xu S."/>
            <person name="Zhu R."/>
            <person name="Wang S."/>
            <person name="Zhang T."/>
            <person name="Zhao G."/>
        </authorList>
    </citation>
    <scope>NUCLEOTIDE SEQUENCE [LARGE SCALE GENOMIC DNA]</scope>
    <source>
        <strain evidence="2">cv. Xinhai21</strain>
        <tissue evidence="1">Leaf</tissue>
    </source>
</reference>
<organism evidence="1 2">
    <name type="scientific">Gossypium barbadense</name>
    <name type="common">Sea Island cotton</name>
    <name type="synonym">Hibiscus barbadensis</name>
    <dbReference type="NCBI Taxonomy" id="3634"/>
    <lineage>
        <taxon>Eukaryota</taxon>
        <taxon>Viridiplantae</taxon>
        <taxon>Streptophyta</taxon>
        <taxon>Embryophyta</taxon>
        <taxon>Tracheophyta</taxon>
        <taxon>Spermatophyta</taxon>
        <taxon>Magnoliopsida</taxon>
        <taxon>eudicotyledons</taxon>
        <taxon>Gunneridae</taxon>
        <taxon>Pentapetalae</taxon>
        <taxon>rosids</taxon>
        <taxon>malvids</taxon>
        <taxon>Malvales</taxon>
        <taxon>Malvaceae</taxon>
        <taxon>Malvoideae</taxon>
        <taxon>Gossypium</taxon>
    </lineage>
</organism>
<accession>A0A2P5YDC4</accession>
<dbReference type="EMBL" id="KZ663330">
    <property type="protein sequence ID" value="PPS13598.1"/>
    <property type="molecule type" value="Genomic_DNA"/>
</dbReference>
<name>A0A2P5YDC4_GOSBA</name>
<gene>
    <name evidence="1" type="ORF">GOBAR_AA06978</name>
</gene>
<proteinExistence type="predicted"/>
<evidence type="ECO:0000313" key="1">
    <source>
        <dbReference type="EMBL" id="PPS13598.1"/>
    </source>
</evidence>
<dbReference type="AlphaFoldDB" id="A0A2P5YDC4"/>